<protein>
    <submittedName>
        <fullName evidence="8">Fused response regulator/phosphatase</fullName>
    </submittedName>
</protein>
<keyword evidence="3" id="KW-0805">Transcription regulation</keyword>
<dbReference type="InterPro" id="IPR036890">
    <property type="entry name" value="HATPase_C_sf"/>
</dbReference>
<dbReference type="EMBL" id="BSOG01000006">
    <property type="protein sequence ID" value="GLR14974.1"/>
    <property type="molecule type" value="Genomic_DNA"/>
</dbReference>
<evidence type="ECO:0000256" key="5">
    <source>
        <dbReference type="ARBA" id="ARBA00023163"/>
    </source>
</evidence>
<feature type="domain" description="Response regulatory" evidence="7">
    <location>
        <begin position="6"/>
        <end position="122"/>
    </location>
</feature>
<dbReference type="InterPro" id="IPR001789">
    <property type="entry name" value="Sig_transdc_resp-reg_receiver"/>
</dbReference>
<keyword evidence="5" id="KW-0804">Transcription</keyword>
<evidence type="ECO:0000259" key="7">
    <source>
        <dbReference type="PROSITE" id="PS50110"/>
    </source>
</evidence>
<dbReference type="SMART" id="SM00331">
    <property type="entry name" value="PP2C_SIG"/>
    <property type="match status" value="1"/>
</dbReference>
<dbReference type="InterPro" id="IPR039420">
    <property type="entry name" value="WalR-like"/>
</dbReference>
<evidence type="ECO:0000313" key="9">
    <source>
        <dbReference type="Proteomes" id="UP001156706"/>
    </source>
</evidence>
<dbReference type="InterPro" id="IPR011006">
    <property type="entry name" value="CheY-like_superfamily"/>
</dbReference>
<keyword evidence="2" id="KW-0902">Two-component regulatory system</keyword>
<reference evidence="9" key="1">
    <citation type="journal article" date="2019" name="Int. J. Syst. Evol. Microbiol.">
        <title>The Global Catalogue of Microorganisms (GCM) 10K type strain sequencing project: providing services to taxonomists for standard genome sequencing and annotation.</title>
        <authorList>
            <consortium name="The Broad Institute Genomics Platform"/>
            <consortium name="The Broad Institute Genome Sequencing Center for Infectious Disease"/>
            <person name="Wu L."/>
            <person name="Ma J."/>
        </authorList>
    </citation>
    <scope>NUCLEOTIDE SEQUENCE [LARGE SCALE GENOMIC DNA]</scope>
    <source>
        <strain evidence="9">NBRC 110044</strain>
    </source>
</reference>
<evidence type="ECO:0000256" key="3">
    <source>
        <dbReference type="ARBA" id="ARBA00023015"/>
    </source>
</evidence>
<dbReference type="InterPro" id="IPR036457">
    <property type="entry name" value="PPM-type-like_dom_sf"/>
</dbReference>
<evidence type="ECO:0000256" key="2">
    <source>
        <dbReference type="ARBA" id="ARBA00023012"/>
    </source>
</evidence>
<gene>
    <name evidence="8" type="ORF">GCM10007907_37640</name>
</gene>
<dbReference type="PANTHER" id="PTHR48111:SF1">
    <property type="entry name" value="TWO-COMPONENT RESPONSE REGULATOR ORR33"/>
    <property type="match status" value="1"/>
</dbReference>
<evidence type="ECO:0000256" key="1">
    <source>
        <dbReference type="ARBA" id="ARBA00022553"/>
    </source>
</evidence>
<keyword evidence="1 6" id="KW-0597">Phosphoprotein</keyword>
<keyword evidence="4" id="KW-0238">DNA-binding</keyword>
<keyword evidence="9" id="KW-1185">Reference proteome</keyword>
<dbReference type="Gene3D" id="3.30.565.10">
    <property type="entry name" value="Histidine kinase-like ATPase, C-terminal domain"/>
    <property type="match status" value="1"/>
</dbReference>
<dbReference type="Pfam" id="PF00072">
    <property type="entry name" value="Response_reg"/>
    <property type="match status" value="1"/>
</dbReference>
<evidence type="ECO:0000256" key="4">
    <source>
        <dbReference type="ARBA" id="ARBA00023125"/>
    </source>
</evidence>
<sequence length="563" mass="61842">MTKSLKVLVVDDVASSRMMIEAFVTQLGHSADTVKNGFEAVLYCEEHLPDMILMDVVMPMMDGFEATRRIRQLSSLRWLPIIFLTALDEHESVIVGLEAGGDDYLIKPVDFQVLAAKLKVIARVTSLQEQREEYANSLQSYYVKNEEEQSLARHVMTRLATLSSHGLRNVATMIKPAEKFSGDVVLALRSPSGVDHLLLADCTGHGLTAAITSLPVVDAFIAMTERGFGVSAIVRTINRKMRHSLPVGYFVAAAIVAIDHAEKIISVWNGGIPNVFFLDEDGRIVHRFRSEHPALGIMNEDDFDSAPALYRANSPGTLLMCSDGVTEATSPAGVMFDLEAALLQGVVGSPVAMLDELATALTHHVGQGEFQDDTSFVLAACHPEYAEEEKRQAEGHDLSPAGMEEWQVTLRFSALQLRSLDCLTLLTGWVNQLGLSRRQLADVLLVVTELFNNALDHGVLGMDSSLKNGENGFYSFLQLRLERLASVQDGHIVVELRRHVVDTKPTITIAMHDSGKGFDPSSLSVPISTDAHVHGRGIALVRERCSAVRFLDEGRRVEADYLL</sequence>
<dbReference type="SUPFAM" id="SSF52172">
    <property type="entry name" value="CheY-like"/>
    <property type="match status" value="1"/>
</dbReference>
<dbReference type="PROSITE" id="PS50110">
    <property type="entry name" value="RESPONSE_REGULATORY"/>
    <property type="match status" value="1"/>
</dbReference>
<feature type="modified residue" description="4-aspartylphosphate" evidence="6">
    <location>
        <position position="55"/>
    </location>
</feature>
<dbReference type="PANTHER" id="PTHR48111">
    <property type="entry name" value="REGULATOR OF RPOS"/>
    <property type="match status" value="1"/>
</dbReference>
<name>A0ABQ5YM04_9NEIS</name>
<evidence type="ECO:0000256" key="6">
    <source>
        <dbReference type="PROSITE-ProRule" id="PRU00169"/>
    </source>
</evidence>
<dbReference type="Gene3D" id="3.60.40.10">
    <property type="entry name" value="PPM-type phosphatase domain"/>
    <property type="match status" value="1"/>
</dbReference>
<accession>A0ABQ5YM04</accession>
<dbReference type="Pfam" id="PF13581">
    <property type="entry name" value="HATPase_c_2"/>
    <property type="match status" value="1"/>
</dbReference>
<dbReference type="SUPFAM" id="SSF81606">
    <property type="entry name" value="PP2C-like"/>
    <property type="match status" value="1"/>
</dbReference>
<comment type="caution">
    <text evidence="8">The sequence shown here is derived from an EMBL/GenBank/DDBJ whole genome shotgun (WGS) entry which is preliminary data.</text>
</comment>
<dbReference type="InterPro" id="IPR003594">
    <property type="entry name" value="HATPase_dom"/>
</dbReference>
<dbReference type="Gene3D" id="3.40.50.2300">
    <property type="match status" value="1"/>
</dbReference>
<proteinExistence type="predicted"/>
<dbReference type="InterPro" id="IPR001932">
    <property type="entry name" value="PPM-type_phosphatase-like_dom"/>
</dbReference>
<dbReference type="Pfam" id="PF07228">
    <property type="entry name" value="SpoIIE"/>
    <property type="match status" value="1"/>
</dbReference>
<evidence type="ECO:0000313" key="8">
    <source>
        <dbReference type="EMBL" id="GLR14974.1"/>
    </source>
</evidence>
<organism evidence="8 9">
    <name type="scientific">Chitinimonas prasina</name>
    <dbReference type="NCBI Taxonomy" id="1434937"/>
    <lineage>
        <taxon>Bacteria</taxon>
        <taxon>Pseudomonadati</taxon>
        <taxon>Pseudomonadota</taxon>
        <taxon>Betaproteobacteria</taxon>
        <taxon>Neisseriales</taxon>
        <taxon>Chitinibacteraceae</taxon>
        <taxon>Chitinimonas</taxon>
    </lineage>
</organism>
<dbReference type="SMART" id="SM00448">
    <property type="entry name" value="REC"/>
    <property type="match status" value="1"/>
</dbReference>
<dbReference type="CDD" id="cd16936">
    <property type="entry name" value="HATPase_RsbW-like"/>
    <property type="match status" value="1"/>
</dbReference>
<dbReference type="Proteomes" id="UP001156706">
    <property type="component" value="Unassembled WGS sequence"/>
</dbReference>
<dbReference type="RefSeq" id="WP_284198042.1">
    <property type="nucleotide sequence ID" value="NZ_BSOG01000006.1"/>
</dbReference>